<dbReference type="InterPro" id="IPR002182">
    <property type="entry name" value="NB-ARC"/>
</dbReference>
<comment type="similarity">
    <text evidence="1">Belongs to the disease resistance NB-LRR family.</text>
</comment>
<keyword evidence="5" id="KW-0175">Coiled coil</keyword>
<organism evidence="7">
    <name type="scientific">Fagus sylvatica</name>
    <name type="common">Beechnut</name>
    <dbReference type="NCBI Taxonomy" id="28930"/>
    <lineage>
        <taxon>Eukaryota</taxon>
        <taxon>Viridiplantae</taxon>
        <taxon>Streptophyta</taxon>
        <taxon>Embryophyta</taxon>
        <taxon>Tracheophyta</taxon>
        <taxon>Spermatophyta</taxon>
        <taxon>Magnoliopsida</taxon>
        <taxon>eudicotyledons</taxon>
        <taxon>Gunneridae</taxon>
        <taxon>Pentapetalae</taxon>
        <taxon>rosids</taxon>
        <taxon>fabids</taxon>
        <taxon>Fagales</taxon>
        <taxon>Fagaceae</taxon>
        <taxon>Fagus</taxon>
    </lineage>
</organism>
<proteinExistence type="inferred from homology"/>
<dbReference type="GO" id="GO:0005524">
    <property type="term" value="F:ATP binding"/>
    <property type="evidence" value="ECO:0007669"/>
    <property type="project" value="UniProtKB-KW"/>
</dbReference>
<dbReference type="GO" id="GO:0043531">
    <property type="term" value="F:ADP binding"/>
    <property type="evidence" value="ECO:0007669"/>
    <property type="project" value="InterPro"/>
</dbReference>
<evidence type="ECO:0000259" key="6">
    <source>
        <dbReference type="SMART" id="SM00382"/>
    </source>
</evidence>
<dbReference type="PANTHER" id="PTHR33463:SF215">
    <property type="entry name" value="NB-ARC DOMAIN DISEASE RESISTANCE PROTEIN"/>
    <property type="match status" value="1"/>
</dbReference>
<evidence type="ECO:0000256" key="2">
    <source>
        <dbReference type="ARBA" id="ARBA00022741"/>
    </source>
</evidence>
<keyword evidence="3" id="KW-0611">Plant defense</keyword>
<dbReference type="InterPro" id="IPR057135">
    <property type="entry name" value="At4g27190-like_LRR"/>
</dbReference>
<accession>A0A2N9HHV0</accession>
<feature type="domain" description="AAA+ ATPase" evidence="6">
    <location>
        <begin position="171"/>
        <end position="324"/>
    </location>
</feature>
<feature type="coiled-coil region" evidence="5">
    <location>
        <begin position="40"/>
        <end position="92"/>
    </location>
</feature>
<dbReference type="EMBL" id="OIVN01003828">
    <property type="protein sequence ID" value="SPD13837.1"/>
    <property type="molecule type" value="Genomic_DNA"/>
</dbReference>
<evidence type="ECO:0000256" key="1">
    <source>
        <dbReference type="ARBA" id="ARBA00008894"/>
    </source>
</evidence>
<dbReference type="AlphaFoldDB" id="A0A2N9HHV0"/>
<gene>
    <name evidence="7" type="ORF">FSB_LOCUS41719</name>
</gene>
<dbReference type="InterPro" id="IPR003593">
    <property type="entry name" value="AAA+_ATPase"/>
</dbReference>
<dbReference type="Gene3D" id="3.40.50.300">
    <property type="entry name" value="P-loop containing nucleotide triphosphate hydrolases"/>
    <property type="match status" value="1"/>
</dbReference>
<dbReference type="SUPFAM" id="SSF52540">
    <property type="entry name" value="P-loop containing nucleoside triphosphate hydrolases"/>
    <property type="match status" value="1"/>
</dbReference>
<dbReference type="SUPFAM" id="SSF52058">
    <property type="entry name" value="L domain-like"/>
    <property type="match status" value="1"/>
</dbReference>
<evidence type="ECO:0000313" key="7">
    <source>
        <dbReference type="EMBL" id="SPD13837.1"/>
    </source>
</evidence>
<dbReference type="SMART" id="SM00382">
    <property type="entry name" value="AAA"/>
    <property type="match status" value="1"/>
</dbReference>
<dbReference type="Gene3D" id="1.10.8.430">
    <property type="entry name" value="Helical domain of apoptotic protease-activating factors"/>
    <property type="match status" value="1"/>
</dbReference>
<dbReference type="InterPro" id="IPR050905">
    <property type="entry name" value="Plant_NBS-LRR"/>
</dbReference>
<dbReference type="Gene3D" id="3.80.10.10">
    <property type="entry name" value="Ribonuclease Inhibitor"/>
    <property type="match status" value="1"/>
</dbReference>
<dbReference type="Pfam" id="PF00931">
    <property type="entry name" value="NB-ARC"/>
    <property type="match status" value="2"/>
</dbReference>
<reference evidence="7" key="1">
    <citation type="submission" date="2018-02" db="EMBL/GenBank/DDBJ databases">
        <authorList>
            <person name="Cohen D.B."/>
            <person name="Kent A.D."/>
        </authorList>
    </citation>
    <scope>NUCLEOTIDE SEQUENCE</scope>
</reference>
<evidence type="ECO:0000256" key="3">
    <source>
        <dbReference type="ARBA" id="ARBA00022821"/>
    </source>
</evidence>
<sequence length="989" mass="112302">MEVISAIASKLVESMIAPVGQWLGYSFNYSSNIENVKKREKKLQGARERVQHSVDEAKRNAEEIEGEVTRWLENVDVKMDEARKVLEDEEKARKRCSNGTCLNLMFRHRQSKKAKKIVQDIDEVLENGRFDKVSYRLALQEMVNTTNMDYMPCKSRILTMKGIMEALRDVDISIIGVWGMPGVGKSTLVREIAKQAKEKRLFDEVAIATVTQNPNLTQIQGEIADKLDLKLNEEYLSGRADLLQARLNANDKKILVILDDIWEKVDLEALGIPCKVKTAVVREAAKQVQKQKSIDKAMAAMMQSPDPRQIKGEFMGILDLKFDGETEPEKAIPLHEKLMKDKKSDLDEKGISCNGCKIIVTSRNHDVVCKMGTQKDFELELLQHVEAWSLFEKMAGDSLKEPKFRSIATKVSEKCAGLPLALVTVAKALKDRELCEWEDALQQLSSPSPGQEIHTDIYSPIELSFDHLKSKELQLKDYGLLLDGPPSSDYVLMHDLVRDVAKLIASKNEKVLTMRGDGPVEWPAEDEMKKCTRISIADRDIQELSDTLECPELTFFHVQATDRDCPFKISDTFFQETRKLKVLDLTYMRLSSLPSSLNLLTNLQTLCLDHCVLGDMTVIGEMKNLEILSLLRSEFKQLPREIGHLTRLRLLDLSNCTKLEVIPPNILSQLIQLEELLVGNSFSQWEVEGASLNELKHLSQLTNLEVHIKHANLLPRDLLFKNLKTYKIFIGDVWDWSGKRANSRVLKLKLNRSFQSHGGIKMLLNGIEDLCLDALKGVKSVLYELDTEGFQQLKHLYVQNNAEIKYIIDSTIWVADVVFPSLEEFSLKNMTNLEEIYHGRLPSSSFHNLRVVRVEHCDKLKFVFPSSIARGLSQLQELEIRECSLMCAIVVKEKGEIEEIEDTDMILFPQLHHLALERLPKLMSFLSTQNSFIADAAEISPEGARDFHMPILQEQPPSPPPLFSPSFRLTSSPLGFVDENKTGLILVRL</sequence>
<dbReference type="InterPro" id="IPR032675">
    <property type="entry name" value="LRR_dom_sf"/>
</dbReference>
<dbReference type="InterPro" id="IPR042197">
    <property type="entry name" value="Apaf_helical"/>
</dbReference>
<keyword evidence="2" id="KW-0547">Nucleotide-binding</keyword>
<protein>
    <recommendedName>
        <fullName evidence="6">AAA+ ATPase domain-containing protein</fullName>
    </recommendedName>
</protein>
<keyword evidence="4" id="KW-0067">ATP-binding</keyword>
<dbReference type="Pfam" id="PF23247">
    <property type="entry name" value="LRR_RPS2"/>
    <property type="match status" value="1"/>
</dbReference>
<dbReference type="PANTHER" id="PTHR33463">
    <property type="entry name" value="NB-ARC DOMAIN-CONTAINING PROTEIN-RELATED"/>
    <property type="match status" value="1"/>
</dbReference>
<evidence type="ECO:0000256" key="5">
    <source>
        <dbReference type="SAM" id="Coils"/>
    </source>
</evidence>
<dbReference type="InterPro" id="IPR027417">
    <property type="entry name" value="P-loop_NTPase"/>
</dbReference>
<dbReference type="PRINTS" id="PR00364">
    <property type="entry name" value="DISEASERSIST"/>
</dbReference>
<evidence type="ECO:0000256" key="4">
    <source>
        <dbReference type="ARBA" id="ARBA00022840"/>
    </source>
</evidence>
<dbReference type="GO" id="GO:0006952">
    <property type="term" value="P:defense response"/>
    <property type="evidence" value="ECO:0007669"/>
    <property type="project" value="UniProtKB-KW"/>
</dbReference>
<name>A0A2N9HHV0_FAGSY</name>